<dbReference type="Gene3D" id="3.40.50.1820">
    <property type="entry name" value="alpha/beta hydrolase"/>
    <property type="match status" value="1"/>
</dbReference>
<protein>
    <submittedName>
        <fullName evidence="4">Uncharacterized protein</fullName>
    </submittedName>
</protein>
<dbReference type="SUPFAM" id="SSF53474">
    <property type="entry name" value="alpha/beta-Hydrolases"/>
    <property type="match status" value="1"/>
</dbReference>
<accession>A0AAD5TU48</accession>
<comment type="similarity">
    <text evidence="1">Belongs to the peptidase S10 family.</text>
</comment>
<keyword evidence="3" id="KW-0325">Glycoprotein</keyword>
<evidence type="ECO:0000313" key="4">
    <source>
        <dbReference type="EMBL" id="KAJ3204662.1"/>
    </source>
</evidence>
<dbReference type="InterPro" id="IPR029058">
    <property type="entry name" value="AB_hydrolase_fold"/>
</dbReference>
<proteinExistence type="inferred from homology"/>
<keyword evidence="2" id="KW-0645">Protease</keyword>
<evidence type="ECO:0000313" key="5">
    <source>
        <dbReference type="Proteomes" id="UP001211065"/>
    </source>
</evidence>
<dbReference type="AlphaFoldDB" id="A0AAD5TU48"/>
<keyword evidence="5" id="KW-1185">Reference proteome</keyword>
<dbReference type="Pfam" id="PF00450">
    <property type="entry name" value="Peptidase_S10"/>
    <property type="match status" value="1"/>
</dbReference>
<gene>
    <name evidence="4" type="ORF">HK099_001059</name>
</gene>
<dbReference type="InterPro" id="IPR033124">
    <property type="entry name" value="Ser_caboxypep_his_AS"/>
</dbReference>
<dbReference type="EMBL" id="JADGJW010001277">
    <property type="protein sequence ID" value="KAJ3204662.1"/>
    <property type="molecule type" value="Genomic_DNA"/>
</dbReference>
<dbReference type="InterPro" id="IPR001563">
    <property type="entry name" value="Peptidase_S10"/>
</dbReference>
<keyword evidence="2" id="KW-0378">Hydrolase</keyword>
<comment type="caution">
    <text evidence="4">The sequence shown here is derived from an EMBL/GenBank/DDBJ whole genome shotgun (WGS) entry which is preliminary data.</text>
</comment>
<dbReference type="Proteomes" id="UP001211065">
    <property type="component" value="Unassembled WGS sequence"/>
</dbReference>
<dbReference type="PROSITE" id="PS00560">
    <property type="entry name" value="CARBOXYPEPT_SER_HIS"/>
    <property type="match status" value="1"/>
</dbReference>
<sequence>MGEMNWSGKEKFVNSEDLPWISILTGKDAGEIRAAGPLTFIRVKNSGHMVPYDQPEHSLEMLNLWIKARIHDGDDDQKRRHPTEDL</sequence>
<dbReference type="GO" id="GO:0004185">
    <property type="term" value="F:serine-type carboxypeptidase activity"/>
    <property type="evidence" value="ECO:0007669"/>
    <property type="project" value="InterPro"/>
</dbReference>
<reference evidence="4" key="1">
    <citation type="submission" date="2020-05" db="EMBL/GenBank/DDBJ databases">
        <title>Phylogenomic resolution of chytrid fungi.</title>
        <authorList>
            <person name="Stajich J.E."/>
            <person name="Amses K."/>
            <person name="Simmons R."/>
            <person name="Seto K."/>
            <person name="Myers J."/>
            <person name="Bonds A."/>
            <person name="Quandt C.A."/>
            <person name="Barry K."/>
            <person name="Liu P."/>
            <person name="Grigoriev I."/>
            <person name="Longcore J.E."/>
            <person name="James T.Y."/>
        </authorList>
    </citation>
    <scope>NUCLEOTIDE SEQUENCE</scope>
    <source>
        <strain evidence="4">JEL0476</strain>
    </source>
</reference>
<dbReference type="GO" id="GO:0006508">
    <property type="term" value="P:proteolysis"/>
    <property type="evidence" value="ECO:0007669"/>
    <property type="project" value="InterPro"/>
</dbReference>
<evidence type="ECO:0000256" key="1">
    <source>
        <dbReference type="ARBA" id="ARBA00009431"/>
    </source>
</evidence>
<organism evidence="4 5">
    <name type="scientific">Clydaea vesicula</name>
    <dbReference type="NCBI Taxonomy" id="447962"/>
    <lineage>
        <taxon>Eukaryota</taxon>
        <taxon>Fungi</taxon>
        <taxon>Fungi incertae sedis</taxon>
        <taxon>Chytridiomycota</taxon>
        <taxon>Chytridiomycota incertae sedis</taxon>
        <taxon>Chytridiomycetes</taxon>
        <taxon>Lobulomycetales</taxon>
        <taxon>Lobulomycetaceae</taxon>
        <taxon>Clydaea</taxon>
    </lineage>
</organism>
<name>A0AAD5TU48_9FUNG</name>
<keyword evidence="2" id="KW-0121">Carboxypeptidase</keyword>
<evidence type="ECO:0000256" key="3">
    <source>
        <dbReference type="ARBA" id="ARBA00023180"/>
    </source>
</evidence>
<evidence type="ECO:0000256" key="2">
    <source>
        <dbReference type="ARBA" id="ARBA00022645"/>
    </source>
</evidence>